<keyword evidence="7" id="KW-0472">Membrane</keyword>
<sequence>MAAKKKLISGVEIVVVLVLLTCAPSRIRSADYNRLLVNMTLVRNSTASALGAYGSLPAYHLHRGFGAGARNWLLQFEGGGWCNDIPSCLDRAKSRRGSTSLMTKWEVFSGILSNNASLNPDFYNWNRVKIRYCDGASFAGNAKFDDGKSLLYFRGQKIWQAILIDLLPKGMASARKALLSGCSAGGLAVFLHCDNFINFLPRTASVKCLSDAGFFLDVRDIALNHTMRSFFKILVQLQGIEKNLNPNCTKSLYYPELCFFPQYALEHIATPFFVLNSAYDVFQFHHGLVPPSADLRGHWNHCRFNPAACNAYQIDVLQDFSSPTTPVVVMIFLFFFFVFSGFRLDMLVALQKFLTYSRLDGMFVNSCFAHCQSESQDTWLADDSPRIHDKTIAEAVGDWYYSRRVTKEIDCPYPCDSSCHNLIP</sequence>
<name>A0A5C7IPD9_9ROSI</name>
<dbReference type="AlphaFoldDB" id="A0A5C7IPD9"/>
<dbReference type="PANTHER" id="PTHR21562:SF69">
    <property type="entry name" value="PECTIN ACETYLESTERASE 9"/>
    <property type="match status" value="1"/>
</dbReference>
<evidence type="ECO:0000256" key="1">
    <source>
        <dbReference type="ARBA" id="ARBA00003534"/>
    </source>
</evidence>
<evidence type="ECO:0000256" key="7">
    <source>
        <dbReference type="SAM" id="Phobius"/>
    </source>
</evidence>
<dbReference type="EMBL" id="VAHF01000002">
    <property type="protein sequence ID" value="TXG70919.1"/>
    <property type="molecule type" value="Genomic_DNA"/>
</dbReference>
<reference evidence="9" key="1">
    <citation type="journal article" date="2019" name="Gigascience">
        <title>De novo genome assembly of the endangered Acer yangbiense, a plant species with extremely small populations endemic to Yunnan Province, China.</title>
        <authorList>
            <person name="Yang J."/>
            <person name="Wariss H.M."/>
            <person name="Tao L."/>
            <person name="Zhang R."/>
            <person name="Yun Q."/>
            <person name="Hollingsworth P."/>
            <person name="Dao Z."/>
            <person name="Luo G."/>
            <person name="Guo H."/>
            <person name="Ma Y."/>
            <person name="Sun W."/>
        </authorList>
    </citation>
    <scope>NUCLEOTIDE SEQUENCE [LARGE SCALE GENOMIC DNA]</scope>
    <source>
        <strain evidence="9">cv. Malutang</strain>
    </source>
</reference>
<keyword evidence="7" id="KW-0812">Transmembrane</keyword>
<dbReference type="GO" id="GO:0071555">
    <property type="term" value="P:cell wall organization"/>
    <property type="evidence" value="ECO:0007669"/>
    <property type="project" value="UniProtKB-KW"/>
</dbReference>
<keyword evidence="4 6" id="KW-0134">Cell wall</keyword>
<dbReference type="Proteomes" id="UP000323000">
    <property type="component" value="Chromosome 2"/>
</dbReference>
<evidence type="ECO:0000313" key="8">
    <source>
        <dbReference type="EMBL" id="TXG70919.1"/>
    </source>
</evidence>
<feature type="transmembrane region" description="Helical" evidence="7">
    <location>
        <begin position="327"/>
        <end position="350"/>
    </location>
</feature>
<comment type="similarity">
    <text evidence="3 6">Belongs to the pectinacetylesterase family.</text>
</comment>
<protein>
    <recommendedName>
        <fullName evidence="6">Pectin acetylesterase</fullName>
        <ecNumber evidence="6">3.1.1.-</ecNumber>
    </recommendedName>
</protein>
<dbReference type="OrthoDB" id="2015280at2759"/>
<proteinExistence type="inferred from homology"/>
<keyword evidence="7" id="KW-1133">Transmembrane helix</keyword>
<evidence type="ECO:0000256" key="2">
    <source>
        <dbReference type="ARBA" id="ARBA00004191"/>
    </source>
</evidence>
<dbReference type="InterPro" id="IPR004963">
    <property type="entry name" value="PAE/NOTUM"/>
</dbReference>
<dbReference type="PANTHER" id="PTHR21562">
    <property type="entry name" value="NOTUM-RELATED"/>
    <property type="match status" value="1"/>
</dbReference>
<comment type="subcellular location">
    <subcellularLocation>
        <location evidence="2 6">Secreted</location>
        <location evidence="2 6">Cell wall</location>
    </subcellularLocation>
</comment>
<accession>A0A5C7IPD9</accession>
<evidence type="ECO:0000256" key="3">
    <source>
        <dbReference type="ARBA" id="ARBA00005784"/>
    </source>
</evidence>
<gene>
    <name evidence="8" type="ORF">EZV62_005854</name>
</gene>
<organism evidence="8 9">
    <name type="scientific">Acer yangbiense</name>
    <dbReference type="NCBI Taxonomy" id="1000413"/>
    <lineage>
        <taxon>Eukaryota</taxon>
        <taxon>Viridiplantae</taxon>
        <taxon>Streptophyta</taxon>
        <taxon>Embryophyta</taxon>
        <taxon>Tracheophyta</taxon>
        <taxon>Spermatophyta</taxon>
        <taxon>Magnoliopsida</taxon>
        <taxon>eudicotyledons</taxon>
        <taxon>Gunneridae</taxon>
        <taxon>Pentapetalae</taxon>
        <taxon>rosids</taxon>
        <taxon>malvids</taxon>
        <taxon>Sapindales</taxon>
        <taxon>Sapindaceae</taxon>
        <taxon>Hippocastanoideae</taxon>
        <taxon>Acereae</taxon>
        <taxon>Acer</taxon>
    </lineage>
</organism>
<dbReference type="GO" id="GO:0016787">
    <property type="term" value="F:hydrolase activity"/>
    <property type="evidence" value="ECO:0007669"/>
    <property type="project" value="UniProtKB-KW"/>
</dbReference>
<dbReference type="EC" id="3.1.1.-" evidence="6"/>
<keyword evidence="9" id="KW-1185">Reference proteome</keyword>
<evidence type="ECO:0000256" key="6">
    <source>
        <dbReference type="RuleBase" id="RU363114"/>
    </source>
</evidence>
<evidence type="ECO:0000256" key="4">
    <source>
        <dbReference type="ARBA" id="ARBA00022512"/>
    </source>
</evidence>
<evidence type="ECO:0000256" key="5">
    <source>
        <dbReference type="ARBA" id="ARBA00023316"/>
    </source>
</evidence>
<keyword evidence="5 6" id="KW-0961">Cell wall biogenesis/degradation</keyword>
<keyword evidence="6" id="KW-0378">Hydrolase</keyword>
<keyword evidence="6" id="KW-0964">Secreted</keyword>
<evidence type="ECO:0000313" key="9">
    <source>
        <dbReference type="Proteomes" id="UP000323000"/>
    </source>
</evidence>
<dbReference type="Pfam" id="PF03283">
    <property type="entry name" value="PAE"/>
    <property type="match status" value="2"/>
</dbReference>
<comment type="function">
    <text evidence="1 6">Hydrolyzes acetyl esters in homogalacturonan regions of pectin. In type I primary cell wall, galacturonic acid residues of pectin can be acetylated at the O-2 and O-3 positions. Decreasing the degree of acetylation of pectin gels in vitro alters their physical properties.</text>
</comment>
<comment type="caution">
    <text evidence="8">The sequence shown here is derived from an EMBL/GenBank/DDBJ whole genome shotgun (WGS) entry which is preliminary data.</text>
</comment>